<feature type="domain" description="HTH crp-type" evidence="4">
    <location>
        <begin position="160"/>
        <end position="234"/>
    </location>
</feature>
<dbReference type="InterPro" id="IPR018490">
    <property type="entry name" value="cNMP-bd_dom_sf"/>
</dbReference>
<gene>
    <name evidence="5" type="ORF">EG799_13510</name>
</gene>
<dbReference type="RefSeq" id="WP_123882316.1">
    <property type="nucleotide sequence ID" value="NZ_RPFZ01000001.1"/>
</dbReference>
<dbReference type="SUPFAM" id="SSF46785">
    <property type="entry name" value="Winged helix' DNA-binding domain"/>
    <property type="match status" value="1"/>
</dbReference>
<protein>
    <submittedName>
        <fullName evidence="5">Crp/Fnr family transcriptional regulator</fullName>
    </submittedName>
</protein>
<evidence type="ECO:0000259" key="4">
    <source>
        <dbReference type="PROSITE" id="PS51063"/>
    </source>
</evidence>
<keyword evidence="2" id="KW-0238">DNA-binding</keyword>
<dbReference type="InterPro" id="IPR014710">
    <property type="entry name" value="RmlC-like_jellyroll"/>
</dbReference>
<dbReference type="InterPro" id="IPR036388">
    <property type="entry name" value="WH-like_DNA-bd_sf"/>
</dbReference>
<dbReference type="CDD" id="cd00038">
    <property type="entry name" value="CAP_ED"/>
    <property type="match status" value="1"/>
</dbReference>
<organism evidence="5 6">
    <name type="scientific">Aurantiacibacter spongiae</name>
    <dbReference type="NCBI Taxonomy" id="2488860"/>
    <lineage>
        <taxon>Bacteria</taxon>
        <taxon>Pseudomonadati</taxon>
        <taxon>Pseudomonadota</taxon>
        <taxon>Alphaproteobacteria</taxon>
        <taxon>Sphingomonadales</taxon>
        <taxon>Erythrobacteraceae</taxon>
        <taxon>Aurantiacibacter</taxon>
    </lineage>
</organism>
<evidence type="ECO:0000256" key="2">
    <source>
        <dbReference type="ARBA" id="ARBA00023125"/>
    </source>
</evidence>
<comment type="caution">
    <text evidence="5">The sequence shown here is derived from an EMBL/GenBank/DDBJ whole genome shotgun (WGS) entry which is preliminary data.</text>
</comment>
<dbReference type="InterPro" id="IPR012318">
    <property type="entry name" value="HTH_CRP"/>
</dbReference>
<name>A0A3N5DT72_9SPHN</name>
<keyword evidence="1" id="KW-0805">Transcription regulation</keyword>
<dbReference type="InterPro" id="IPR036390">
    <property type="entry name" value="WH_DNA-bd_sf"/>
</dbReference>
<evidence type="ECO:0000313" key="5">
    <source>
        <dbReference type="EMBL" id="RPF72531.1"/>
    </source>
</evidence>
<dbReference type="Pfam" id="PF13545">
    <property type="entry name" value="HTH_Crp_2"/>
    <property type="match status" value="1"/>
</dbReference>
<dbReference type="EMBL" id="RPFZ01000001">
    <property type="protein sequence ID" value="RPF72531.1"/>
    <property type="molecule type" value="Genomic_DNA"/>
</dbReference>
<reference evidence="5 6" key="1">
    <citation type="submission" date="2018-11" db="EMBL/GenBank/DDBJ databases">
        <title>Erythrobacter spongiae sp. nov., isolated from a marine sponge.</title>
        <authorList>
            <person name="Zhuang L."/>
            <person name="Luo L."/>
        </authorList>
    </citation>
    <scope>NUCLEOTIDE SEQUENCE [LARGE SCALE GENOMIC DNA]</scope>
    <source>
        <strain evidence="5 6">HN-E23</strain>
    </source>
</reference>
<sequence length="270" mass="30267">MAGDFANGRRVAPTGSVDKFVKAVRKRFAFSDAEERMLLERMSGTTRFSAGDVLVSEGSPVTFSSLLSDGFVCREKMTDSGHRQIAEVTVPGDFIDLHSYPLGRLDHSITALTDCRTVRLYHEDIDAIIQERPRLARILWFATMVDASIHREWIVNLGSRKGAKRMAHFFCEMYYRLEVVDMVRDGTFFLPLTQGQLGEALGFTPVHTNRLLQELRAANLLEYRSHSATVADIGELASFAGFDPDYLYLGGARHRAGLDRADHQYGASTR</sequence>
<evidence type="ECO:0000313" key="6">
    <source>
        <dbReference type="Proteomes" id="UP000275232"/>
    </source>
</evidence>
<dbReference type="GO" id="GO:0003677">
    <property type="term" value="F:DNA binding"/>
    <property type="evidence" value="ECO:0007669"/>
    <property type="project" value="UniProtKB-KW"/>
</dbReference>
<proteinExistence type="predicted"/>
<dbReference type="PROSITE" id="PS51063">
    <property type="entry name" value="HTH_CRP_2"/>
    <property type="match status" value="1"/>
</dbReference>
<dbReference type="OrthoDB" id="6155297at2"/>
<dbReference type="AlphaFoldDB" id="A0A3N5DT72"/>
<dbReference type="Gene3D" id="1.10.10.10">
    <property type="entry name" value="Winged helix-like DNA-binding domain superfamily/Winged helix DNA-binding domain"/>
    <property type="match status" value="1"/>
</dbReference>
<evidence type="ECO:0000256" key="1">
    <source>
        <dbReference type="ARBA" id="ARBA00023015"/>
    </source>
</evidence>
<evidence type="ECO:0000256" key="3">
    <source>
        <dbReference type="ARBA" id="ARBA00023163"/>
    </source>
</evidence>
<dbReference type="Proteomes" id="UP000275232">
    <property type="component" value="Unassembled WGS sequence"/>
</dbReference>
<dbReference type="Gene3D" id="2.60.120.10">
    <property type="entry name" value="Jelly Rolls"/>
    <property type="match status" value="1"/>
</dbReference>
<keyword evidence="6" id="KW-1185">Reference proteome</keyword>
<keyword evidence="3" id="KW-0804">Transcription</keyword>
<dbReference type="SUPFAM" id="SSF51206">
    <property type="entry name" value="cAMP-binding domain-like"/>
    <property type="match status" value="1"/>
</dbReference>
<dbReference type="Pfam" id="PF00027">
    <property type="entry name" value="cNMP_binding"/>
    <property type="match status" value="1"/>
</dbReference>
<dbReference type="InterPro" id="IPR000595">
    <property type="entry name" value="cNMP-bd_dom"/>
</dbReference>
<accession>A0A3N5DT72</accession>
<dbReference type="GO" id="GO:0006355">
    <property type="term" value="P:regulation of DNA-templated transcription"/>
    <property type="evidence" value="ECO:0007669"/>
    <property type="project" value="InterPro"/>
</dbReference>